<feature type="transmembrane region" description="Helical" evidence="1">
    <location>
        <begin position="47"/>
        <end position="63"/>
    </location>
</feature>
<dbReference type="EMBL" id="LT630287">
    <property type="protein sequence ID" value="SFV40522.1"/>
    <property type="molecule type" value="Genomic_DNA"/>
</dbReference>
<dbReference type="STRING" id="89059.LAC1533_1102"/>
<evidence type="ECO:0000313" key="6">
    <source>
        <dbReference type="Proteomes" id="UP000190935"/>
    </source>
</evidence>
<proteinExistence type="predicted"/>
<keyword evidence="1" id="KW-1133">Transmembrane helix</keyword>
<dbReference type="EMBL" id="JQBK01000009">
    <property type="protein sequence ID" value="KRN87007.1"/>
    <property type="molecule type" value="Genomic_DNA"/>
</dbReference>
<dbReference type="Proteomes" id="UP000051491">
    <property type="component" value="Unassembled WGS sequence"/>
</dbReference>
<keyword evidence="1" id="KW-0812">Transmembrane</keyword>
<dbReference type="KEGG" id="laca:LAC1533_1102"/>
<dbReference type="GeneID" id="95349202"/>
<dbReference type="OrthoDB" id="2329030at2"/>
<feature type="transmembrane region" description="Helical" evidence="1">
    <location>
        <begin position="99"/>
        <end position="117"/>
    </location>
</feature>
<keyword evidence="1" id="KW-0472">Membrane</keyword>
<dbReference type="PATRIC" id="fig|89059.3.peg.2291"/>
<dbReference type="EMBL" id="DYXG01000101">
    <property type="protein sequence ID" value="HJE98024.1"/>
    <property type="molecule type" value="Genomic_DNA"/>
</dbReference>
<reference evidence="6" key="2">
    <citation type="submission" date="2016-11" db="EMBL/GenBank/DDBJ databases">
        <authorList>
            <person name="Papadimitriou K."/>
        </authorList>
    </citation>
    <scope>NUCLEOTIDE SEQUENCE [LARGE SCALE GENOMIC DNA]</scope>
    <source>
        <strain evidence="6">ACA-DC 1533</strain>
    </source>
</reference>
<reference evidence="2" key="5">
    <citation type="submission" date="2021-09" db="EMBL/GenBank/DDBJ databases">
        <authorList>
            <person name="Gilroy R."/>
        </authorList>
    </citation>
    <scope>NUCLEOTIDE SEQUENCE</scope>
    <source>
        <strain evidence="2">CHK174-6876</strain>
    </source>
</reference>
<organism evidence="3 5">
    <name type="scientific">Ligilactobacillus acidipiscis</name>
    <dbReference type="NCBI Taxonomy" id="89059"/>
    <lineage>
        <taxon>Bacteria</taxon>
        <taxon>Bacillati</taxon>
        <taxon>Bacillota</taxon>
        <taxon>Bacilli</taxon>
        <taxon>Lactobacillales</taxon>
        <taxon>Lactobacillaceae</taxon>
        <taxon>Ligilactobacillus</taxon>
    </lineage>
</organism>
<accession>A0A0R2KC21</accession>
<dbReference type="RefSeq" id="WP_010496068.1">
    <property type="nucleotide sequence ID" value="NZ_CP113926.1"/>
</dbReference>
<reference evidence="2" key="4">
    <citation type="journal article" date="2021" name="PeerJ">
        <title>Extensive microbial diversity within the chicken gut microbiome revealed by metagenomics and culture.</title>
        <authorList>
            <person name="Gilroy R."/>
            <person name="Ravi A."/>
            <person name="Getino M."/>
            <person name="Pursley I."/>
            <person name="Horton D.L."/>
            <person name="Alikhan N.F."/>
            <person name="Baker D."/>
            <person name="Gharbi K."/>
            <person name="Hall N."/>
            <person name="Watson M."/>
            <person name="Adriaenssens E.M."/>
            <person name="Foster-Nyarko E."/>
            <person name="Jarju S."/>
            <person name="Secka A."/>
            <person name="Antonio M."/>
            <person name="Oren A."/>
            <person name="Chaudhuri R.R."/>
            <person name="La Ragione R."/>
            <person name="Hildebrand F."/>
            <person name="Pallen M.J."/>
        </authorList>
    </citation>
    <scope>NUCLEOTIDE SEQUENCE</scope>
    <source>
        <strain evidence="2">CHK174-6876</strain>
    </source>
</reference>
<evidence type="ECO:0000313" key="2">
    <source>
        <dbReference type="EMBL" id="HJE98024.1"/>
    </source>
</evidence>
<name>A0A0R2KC21_9LACO</name>
<feature type="transmembrane region" description="Helical" evidence="1">
    <location>
        <begin position="69"/>
        <end position="87"/>
    </location>
</feature>
<protein>
    <submittedName>
        <fullName evidence="3">Uncharacterized protein</fullName>
    </submittedName>
</protein>
<sequence length="118" mass="13982">MNWKYVGIFLFVVWLLLTINKFLNLSRQKSFSYKRAFFGQLEWYKNFRNWLFIIALALIEVFASLKTIFLLFLIAALVFLILCLRNLKFRIGPPSNSIWLSGLNLVLIIFSSVFVFFL</sequence>
<dbReference type="Proteomes" id="UP000190935">
    <property type="component" value="Chromosome I"/>
</dbReference>
<reference evidence="3 5" key="1">
    <citation type="journal article" date="2015" name="Genome Announc.">
        <title>Expanding the biotechnology potential of lactobacilli through comparative genomics of 213 strains and associated genera.</title>
        <authorList>
            <person name="Sun Z."/>
            <person name="Harris H.M."/>
            <person name="McCann A."/>
            <person name="Guo C."/>
            <person name="Argimon S."/>
            <person name="Zhang W."/>
            <person name="Yang X."/>
            <person name="Jeffery I.B."/>
            <person name="Cooney J.C."/>
            <person name="Kagawa T.F."/>
            <person name="Liu W."/>
            <person name="Song Y."/>
            <person name="Salvetti E."/>
            <person name="Wrobel A."/>
            <person name="Rasinkangas P."/>
            <person name="Parkhill J."/>
            <person name="Rea M.C."/>
            <person name="O'Sullivan O."/>
            <person name="Ritari J."/>
            <person name="Douillard F.P."/>
            <person name="Paul Ross R."/>
            <person name="Yang R."/>
            <person name="Briner A.E."/>
            <person name="Felis G.E."/>
            <person name="de Vos W.M."/>
            <person name="Barrangou R."/>
            <person name="Klaenhammer T.R."/>
            <person name="Caufield P.W."/>
            <person name="Cui Y."/>
            <person name="Zhang H."/>
            <person name="O'Toole P.W."/>
        </authorList>
    </citation>
    <scope>NUCLEOTIDE SEQUENCE [LARGE SCALE GENOMIC DNA]</scope>
    <source>
        <strain evidence="3 5">DSM 15353</strain>
    </source>
</reference>
<evidence type="ECO:0000313" key="3">
    <source>
        <dbReference type="EMBL" id="KRN87007.1"/>
    </source>
</evidence>
<reference evidence="4" key="3">
    <citation type="submission" date="2016-11" db="EMBL/GenBank/DDBJ databases">
        <authorList>
            <person name="Jaros S."/>
            <person name="Januszkiewicz K."/>
            <person name="Wedrychowicz H."/>
        </authorList>
    </citation>
    <scope>NUCLEOTIDE SEQUENCE [LARGE SCALE GENOMIC DNA]</scope>
    <source>
        <strain evidence="4">ACA-DC 1533</strain>
    </source>
</reference>
<dbReference type="Proteomes" id="UP000707535">
    <property type="component" value="Unassembled WGS sequence"/>
</dbReference>
<gene>
    <name evidence="3" type="ORF">IV43_GL002171</name>
    <name evidence="2" type="ORF">K8V00_10435</name>
    <name evidence="4" type="ORF">LAC1533_1102</name>
</gene>
<evidence type="ECO:0000313" key="4">
    <source>
        <dbReference type="EMBL" id="SFV40522.1"/>
    </source>
</evidence>
<dbReference type="AlphaFoldDB" id="A0A0R2KC21"/>
<evidence type="ECO:0000313" key="5">
    <source>
        <dbReference type="Proteomes" id="UP000051491"/>
    </source>
</evidence>
<feature type="transmembrane region" description="Helical" evidence="1">
    <location>
        <begin position="6"/>
        <end position="26"/>
    </location>
</feature>
<evidence type="ECO:0000256" key="1">
    <source>
        <dbReference type="SAM" id="Phobius"/>
    </source>
</evidence>